<gene>
    <name evidence="2" type="primary">TY3B-I_359</name>
    <name evidence="2" type="ORF">AVEN_206098_1</name>
</gene>
<dbReference type="InterPro" id="IPR043502">
    <property type="entry name" value="DNA/RNA_pol_sf"/>
</dbReference>
<proteinExistence type="predicted"/>
<dbReference type="GO" id="GO:0071897">
    <property type="term" value="P:DNA biosynthetic process"/>
    <property type="evidence" value="ECO:0007669"/>
    <property type="project" value="UniProtKB-ARBA"/>
</dbReference>
<organism evidence="2 3">
    <name type="scientific">Araneus ventricosus</name>
    <name type="common">Orbweaver spider</name>
    <name type="synonym">Epeira ventricosa</name>
    <dbReference type="NCBI Taxonomy" id="182803"/>
    <lineage>
        <taxon>Eukaryota</taxon>
        <taxon>Metazoa</taxon>
        <taxon>Ecdysozoa</taxon>
        <taxon>Arthropoda</taxon>
        <taxon>Chelicerata</taxon>
        <taxon>Arachnida</taxon>
        <taxon>Araneae</taxon>
        <taxon>Araneomorphae</taxon>
        <taxon>Entelegynae</taxon>
        <taxon>Araneoidea</taxon>
        <taxon>Araneidae</taxon>
        <taxon>Araneus</taxon>
    </lineage>
</organism>
<comment type="caution">
    <text evidence="2">The sequence shown here is derived from an EMBL/GenBank/DDBJ whole genome shotgun (WGS) entry which is preliminary data.</text>
</comment>
<name>A0A4Y2S3G6_ARAVE</name>
<accession>A0A4Y2S3G6</accession>
<dbReference type="InterPro" id="IPR043128">
    <property type="entry name" value="Rev_trsase/Diguanyl_cyclase"/>
</dbReference>
<evidence type="ECO:0000259" key="1">
    <source>
        <dbReference type="Pfam" id="PF00078"/>
    </source>
</evidence>
<dbReference type="InterPro" id="IPR053134">
    <property type="entry name" value="RNA-dir_DNA_polymerase"/>
</dbReference>
<dbReference type="Pfam" id="PF00078">
    <property type="entry name" value="RVT_1"/>
    <property type="match status" value="1"/>
</dbReference>
<dbReference type="EMBL" id="BGPR01149659">
    <property type="protein sequence ID" value="GBN82734.1"/>
    <property type="molecule type" value="Genomic_DNA"/>
</dbReference>
<dbReference type="InterPro" id="IPR000477">
    <property type="entry name" value="RT_dom"/>
</dbReference>
<dbReference type="OrthoDB" id="6429476at2759"/>
<feature type="domain" description="Reverse transcriptase" evidence="1">
    <location>
        <begin position="3"/>
        <end position="110"/>
    </location>
</feature>
<keyword evidence="3" id="KW-1185">Reference proteome</keyword>
<dbReference type="AlphaFoldDB" id="A0A4Y2S3G6"/>
<evidence type="ECO:0000313" key="3">
    <source>
        <dbReference type="Proteomes" id="UP000499080"/>
    </source>
</evidence>
<dbReference type="Gene3D" id="3.30.70.270">
    <property type="match status" value="1"/>
</dbReference>
<dbReference type="Proteomes" id="UP000499080">
    <property type="component" value="Unassembled WGS sequence"/>
</dbReference>
<dbReference type="SUPFAM" id="SSF56672">
    <property type="entry name" value="DNA/RNA polymerases"/>
    <property type="match status" value="1"/>
</dbReference>
<reference evidence="2 3" key="1">
    <citation type="journal article" date="2019" name="Sci. Rep.">
        <title>Orb-weaving spider Araneus ventricosus genome elucidates the spidroin gene catalogue.</title>
        <authorList>
            <person name="Kono N."/>
            <person name="Nakamura H."/>
            <person name="Ohtoshi R."/>
            <person name="Moran D.A.P."/>
            <person name="Shinohara A."/>
            <person name="Yoshida Y."/>
            <person name="Fujiwara M."/>
            <person name="Mori M."/>
            <person name="Tomita M."/>
            <person name="Arakawa K."/>
        </authorList>
    </citation>
    <scope>NUCLEOTIDE SEQUENCE [LARGE SCALE GENOMIC DNA]</scope>
</reference>
<dbReference type="Gene3D" id="3.10.10.10">
    <property type="entry name" value="HIV Type 1 Reverse Transcriptase, subunit A, domain 1"/>
    <property type="match status" value="1"/>
</dbReference>
<dbReference type="CDD" id="cd01647">
    <property type="entry name" value="RT_LTR"/>
    <property type="match status" value="1"/>
</dbReference>
<sequence>MCGDYQRLNAKTIPDRYPIPHIQDFSYNLSGKTIFSKLDLVRAYNQIPVEPSDISKTAVISLVGLYEYNFMPFGLGNAAQTFQRFIDNALRDLECCVAYLDDIFVYSESE</sequence>
<dbReference type="PANTHER" id="PTHR24559">
    <property type="entry name" value="TRANSPOSON TY3-I GAG-POL POLYPROTEIN"/>
    <property type="match status" value="1"/>
</dbReference>
<evidence type="ECO:0000313" key="2">
    <source>
        <dbReference type="EMBL" id="GBN82734.1"/>
    </source>
</evidence>
<protein>
    <submittedName>
        <fullName evidence="2">Transposon Ty3-I Gag-Pol polyprotein</fullName>
    </submittedName>
</protein>
<dbReference type="PANTHER" id="PTHR24559:SF444">
    <property type="entry name" value="REVERSE TRANSCRIPTASE DOMAIN-CONTAINING PROTEIN"/>
    <property type="match status" value="1"/>
</dbReference>